<dbReference type="GO" id="GO:0098794">
    <property type="term" value="C:postsynapse"/>
    <property type="evidence" value="ECO:0007669"/>
    <property type="project" value="TreeGrafter"/>
</dbReference>
<proteinExistence type="inferred from homology"/>
<evidence type="ECO:0000259" key="21">
    <source>
        <dbReference type="SMART" id="SM00237"/>
    </source>
</evidence>
<evidence type="ECO:0000256" key="19">
    <source>
        <dbReference type="ARBA" id="ARBA00033667"/>
    </source>
</evidence>
<keyword evidence="11" id="KW-0106">Calcium</keyword>
<evidence type="ECO:0000256" key="5">
    <source>
        <dbReference type="ARBA" id="ARBA00022475"/>
    </source>
</evidence>
<keyword evidence="17" id="KW-0325">Glycoprotein</keyword>
<keyword evidence="7 20" id="KW-0812">Transmembrane</keyword>
<dbReference type="GO" id="GO:0007154">
    <property type="term" value="P:cell communication"/>
    <property type="evidence" value="ECO:0007669"/>
    <property type="project" value="InterPro"/>
</dbReference>
<feature type="transmembrane region" description="Helical" evidence="20">
    <location>
        <begin position="96"/>
        <end position="116"/>
    </location>
</feature>
<dbReference type="GeneID" id="9942915"/>
<evidence type="ECO:0000256" key="4">
    <source>
        <dbReference type="ARBA" id="ARBA00022449"/>
    </source>
</evidence>
<dbReference type="RefSeq" id="XP_020302829.1">
    <property type="nucleotide sequence ID" value="XM_020446879.1"/>
</dbReference>
<dbReference type="InterPro" id="IPR004837">
    <property type="entry name" value="NaCa_Exmemb"/>
</dbReference>
<feature type="domain" description="Calx-beta" evidence="21">
    <location>
        <begin position="456"/>
        <end position="561"/>
    </location>
</feature>
<feature type="domain" description="Calx-beta" evidence="21">
    <location>
        <begin position="342"/>
        <end position="440"/>
    </location>
</feature>
<evidence type="ECO:0000256" key="1">
    <source>
        <dbReference type="ARBA" id="ARBA00004651"/>
    </source>
</evidence>
<dbReference type="OMA" id="CMVGLKD"/>
<feature type="transmembrane region" description="Helical" evidence="20">
    <location>
        <begin position="164"/>
        <end position="188"/>
    </location>
</feature>
<keyword evidence="3" id="KW-0813">Transport</keyword>
<evidence type="ECO:0000256" key="20">
    <source>
        <dbReference type="SAM" id="Phobius"/>
    </source>
</evidence>
<accession>A0A1I7VMR6</accession>
<dbReference type="Pfam" id="PF01699">
    <property type="entry name" value="Na_Ca_ex"/>
    <property type="match status" value="2"/>
</dbReference>
<comment type="subcellular location">
    <subcellularLocation>
        <location evidence="1">Cell membrane</location>
        <topology evidence="1">Multi-pass membrane protein</topology>
    </subcellularLocation>
</comment>
<dbReference type="InterPro" id="IPR004836">
    <property type="entry name" value="Na_Ca_Ex"/>
</dbReference>
<keyword evidence="13 20" id="KW-1133">Transmembrane helix</keyword>
<keyword evidence="23" id="KW-1185">Reference proteome</keyword>
<dbReference type="KEGG" id="loa:LOAG_05506"/>
<dbReference type="GO" id="GO:0042383">
    <property type="term" value="C:sarcolemma"/>
    <property type="evidence" value="ECO:0007669"/>
    <property type="project" value="TreeGrafter"/>
</dbReference>
<evidence type="ECO:0000256" key="8">
    <source>
        <dbReference type="ARBA" id="ARBA00022723"/>
    </source>
</evidence>
<keyword evidence="10" id="KW-0677">Repeat</keyword>
<evidence type="ECO:0000256" key="18">
    <source>
        <dbReference type="ARBA" id="ARBA00023201"/>
    </source>
</evidence>
<dbReference type="GO" id="GO:0005516">
    <property type="term" value="F:calmodulin binding"/>
    <property type="evidence" value="ECO:0007669"/>
    <property type="project" value="UniProtKB-KW"/>
</dbReference>
<dbReference type="InterPro" id="IPR003644">
    <property type="entry name" value="Calx_beta"/>
</dbReference>
<dbReference type="SMART" id="SM00237">
    <property type="entry name" value="Calx_beta"/>
    <property type="match status" value="2"/>
</dbReference>
<evidence type="ECO:0000256" key="6">
    <source>
        <dbReference type="ARBA" id="ARBA00022568"/>
    </source>
</evidence>
<name>A0A1I7VMR6_LOALO</name>
<keyword evidence="14" id="KW-0915">Sodium</keyword>
<keyword evidence="12" id="KW-0112">Calmodulin-binding</keyword>
<evidence type="ECO:0000256" key="15">
    <source>
        <dbReference type="ARBA" id="ARBA00023065"/>
    </source>
</evidence>
<feature type="transmembrane region" description="Helical" evidence="20">
    <location>
        <begin position="128"/>
        <end position="152"/>
    </location>
</feature>
<gene>
    <name evidence="22 24" type="ORF">LOAG_05506</name>
</gene>
<dbReference type="Pfam" id="PF03160">
    <property type="entry name" value="Calx-beta"/>
    <property type="match status" value="2"/>
</dbReference>
<dbReference type="GO" id="GO:0005432">
    <property type="term" value="F:calcium:sodium antiporter activity"/>
    <property type="evidence" value="ECO:0007669"/>
    <property type="project" value="InterPro"/>
</dbReference>
<dbReference type="PANTHER" id="PTHR11878:SF76">
    <property type="entry name" value="CALX-BETA DOMAIN-CONTAINING PROTEIN"/>
    <property type="match status" value="1"/>
</dbReference>
<dbReference type="OrthoDB" id="418484at2759"/>
<feature type="transmembrane region" description="Helical" evidence="20">
    <location>
        <begin position="194"/>
        <end position="214"/>
    </location>
</feature>
<evidence type="ECO:0000256" key="14">
    <source>
        <dbReference type="ARBA" id="ARBA00023053"/>
    </source>
</evidence>
<dbReference type="PANTHER" id="PTHR11878">
    <property type="entry name" value="SODIUM/CALCIUM EXCHANGER"/>
    <property type="match status" value="1"/>
</dbReference>
<reference evidence="24" key="2">
    <citation type="submission" date="2016-11" db="UniProtKB">
        <authorList>
            <consortium name="WormBaseParasite"/>
        </authorList>
    </citation>
    <scope>IDENTIFICATION</scope>
</reference>
<evidence type="ECO:0000256" key="3">
    <source>
        <dbReference type="ARBA" id="ARBA00022448"/>
    </source>
</evidence>
<feature type="transmembrane region" description="Helical" evidence="20">
    <location>
        <begin position="764"/>
        <end position="784"/>
    </location>
</feature>
<dbReference type="PRINTS" id="PR01259">
    <property type="entry name" value="NACAEXCHNGR"/>
</dbReference>
<evidence type="ECO:0000313" key="23">
    <source>
        <dbReference type="Proteomes" id="UP000095285"/>
    </source>
</evidence>
<comment type="catalytic activity">
    <reaction evidence="19">
        <text>Ca(2+)(in) + 3 Na(+)(out) = Ca(2+)(out) + 3 Na(+)(in)</text>
        <dbReference type="Rhea" id="RHEA:69955"/>
        <dbReference type="ChEBI" id="CHEBI:29101"/>
        <dbReference type="ChEBI" id="CHEBI:29108"/>
    </reaction>
</comment>
<keyword evidence="6" id="KW-0109">Calcium transport</keyword>
<dbReference type="InterPro" id="IPR044880">
    <property type="entry name" value="NCX_ion-bd_dom_sf"/>
</dbReference>
<dbReference type="GO" id="GO:0046872">
    <property type="term" value="F:metal ion binding"/>
    <property type="evidence" value="ECO:0007669"/>
    <property type="project" value="UniProtKB-KW"/>
</dbReference>
<evidence type="ECO:0000313" key="22">
    <source>
        <dbReference type="EMBL" id="EFO22978.2"/>
    </source>
</evidence>
<evidence type="ECO:0000256" key="11">
    <source>
        <dbReference type="ARBA" id="ARBA00022837"/>
    </source>
</evidence>
<keyword evidence="5" id="KW-1003">Cell membrane</keyword>
<feature type="transmembrane region" description="Helical" evidence="20">
    <location>
        <begin position="652"/>
        <end position="675"/>
    </location>
</feature>
<keyword evidence="8" id="KW-0479">Metal-binding</keyword>
<keyword evidence="4" id="KW-0050">Antiport</keyword>
<accession>A0A1S0TZN0</accession>
<evidence type="ECO:0000256" key="9">
    <source>
        <dbReference type="ARBA" id="ARBA00022729"/>
    </source>
</evidence>
<dbReference type="InterPro" id="IPR038081">
    <property type="entry name" value="CalX-like_sf"/>
</dbReference>
<feature type="transmembrane region" description="Helical" evidence="20">
    <location>
        <begin position="33"/>
        <end position="57"/>
    </location>
</feature>
<dbReference type="SUPFAM" id="SSF141072">
    <property type="entry name" value="CalX-like"/>
    <property type="match status" value="2"/>
</dbReference>
<dbReference type="EMBL" id="JH712360">
    <property type="protein sequence ID" value="EFO22978.2"/>
    <property type="molecule type" value="Genomic_DNA"/>
</dbReference>
<dbReference type="eggNOG" id="KOG1306">
    <property type="taxonomic scope" value="Eukaryota"/>
</dbReference>
<evidence type="ECO:0000256" key="2">
    <source>
        <dbReference type="ARBA" id="ARBA00007489"/>
    </source>
</evidence>
<dbReference type="WBParaSite" id="EN70_4242">
    <property type="protein sequence ID" value="EN70_4242"/>
    <property type="gene ID" value="EN70_4242"/>
</dbReference>
<sequence length="831" mass="92661">MNSQYERMTNLTRERCKDGIIISAALTSLSNDLLYFFALLYCFLGTAIVADVFMCSIEKITSSSRKVKLKNPPKNTMHETDDLEEGREVRVWNPTVANLSLMALGSSAPEILLSIIEITANHFRVGDLGPSTIIGSAAFNLLCITAVCVLAVPSPTVKRVQETFVFVTTSLFSSLAYIWLLIILVVISPNVVELWEALVTFGFFFVLIIVAYLVDIKIWRRSKAYLNEEYQIDGTDDEKCKDEDIDTYLKKFASEMEFGNNMVKSTSKIGDHKILCSILRWISRVYPNLSLDEQSKLLASKLRDMQNRNRLCYRLQVVGRLAAATRKMDLKWNSKRMLEEAYRANKTPTAGGTIEFSARVYSITKGSNKVMLRIIRHDPTDKTATFCCSTKNGVVKKDLHFLSKSETIQFKPSEKVKEIYIDLVEGTKWRPGDVFYVCLKQLENDQENTIGETNVARVQITDDPSTLINKPMVQFVKNNYIVKENQKYVRAFVTCLGQRNECTFNVYYETEAVTAKCGKDYKGISDGVLTFVGNEYEKYIDVRIYDDMSEEKDETFNIHLTSSTGGVTIGPNKCAVVTIICNDNALKNITNVRKLTSYYFKEMTYGSNTWLDHFIRATSINAGDIDNATLMDCVLHILSFPWKVMAALIPPATILGGWLAFFSALVLIGFITAVIGDLASILGCMIGLKDAVTATTLVALGTSLPDTFASKIAARNDATADNAIGNITGSNAVNVFLGLGLPWTIAAIYWFIRNEPFVVNAGSLCFSVSIFMVTSTIYMLLLTARRILAFFGKGELGGPVGPKVLSALILVILWLGYVLLSALQTYNYISV</sequence>
<dbReference type="GO" id="GO:0098703">
    <property type="term" value="P:calcium ion import across plasma membrane"/>
    <property type="evidence" value="ECO:0007669"/>
    <property type="project" value="TreeGrafter"/>
</dbReference>
<dbReference type="GO" id="GO:0030424">
    <property type="term" value="C:axon"/>
    <property type="evidence" value="ECO:0007669"/>
    <property type="project" value="TreeGrafter"/>
</dbReference>
<dbReference type="AlphaFoldDB" id="A0A1I7VMR6"/>
<evidence type="ECO:0000313" key="24">
    <source>
        <dbReference type="WBParaSite" id="EN70_4242"/>
    </source>
</evidence>
<feature type="transmembrane region" description="Helical" evidence="20">
    <location>
        <begin position="732"/>
        <end position="752"/>
    </location>
</feature>
<evidence type="ECO:0000256" key="12">
    <source>
        <dbReference type="ARBA" id="ARBA00022860"/>
    </source>
</evidence>
<dbReference type="Gene3D" id="1.20.1420.30">
    <property type="entry name" value="NCX, central ion-binding region"/>
    <property type="match status" value="2"/>
</dbReference>
<dbReference type="FunCoup" id="A0A1I7VMR6">
    <property type="interactions" value="2"/>
</dbReference>
<dbReference type="InterPro" id="IPR051171">
    <property type="entry name" value="CaCA"/>
</dbReference>
<keyword evidence="16 20" id="KW-0472">Membrane</keyword>
<evidence type="ECO:0000256" key="16">
    <source>
        <dbReference type="ARBA" id="ARBA00023136"/>
    </source>
</evidence>
<dbReference type="STRING" id="7209.A0A1I7VMR6"/>
<dbReference type="Gene3D" id="2.60.40.2030">
    <property type="match status" value="2"/>
</dbReference>
<comment type="similarity">
    <text evidence="2">Belongs to the Ca(2+):cation antiporter (CaCA) (TC 2.A.19) family. SLC8 subfamily.</text>
</comment>
<evidence type="ECO:0000256" key="17">
    <source>
        <dbReference type="ARBA" id="ARBA00023180"/>
    </source>
</evidence>
<keyword evidence="9" id="KW-0732">Signal</keyword>
<evidence type="ECO:0000256" key="13">
    <source>
        <dbReference type="ARBA" id="ARBA00022989"/>
    </source>
</evidence>
<dbReference type="CTD" id="9942915"/>
<feature type="transmembrane region" description="Helical" evidence="20">
    <location>
        <begin position="804"/>
        <end position="823"/>
    </location>
</feature>
<organism evidence="23 24">
    <name type="scientific">Loa loa</name>
    <name type="common">Eye worm</name>
    <name type="synonym">Filaria loa</name>
    <dbReference type="NCBI Taxonomy" id="7209"/>
    <lineage>
        <taxon>Eukaryota</taxon>
        <taxon>Metazoa</taxon>
        <taxon>Ecdysozoa</taxon>
        <taxon>Nematoda</taxon>
        <taxon>Chromadorea</taxon>
        <taxon>Rhabditida</taxon>
        <taxon>Spirurina</taxon>
        <taxon>Spiruromorpha</taxon>
        <taxon>Filarioidea</taxon>
        <taxon>Onchocercidae</taxon>
        <taxon>Loa</taxon>
    </lineage>
</organism>
<protein>
    <submittedName>
        <fullName evidence="24">Sodium/calcium exchanger 3</fullName>
    </submittedName>
</protein>
<keyword evidence="15" id="KW-0406">Ion transport</keyword>
<evidence type="ECO:0000256" key="7">
    <source>
        <dbReference type="ARBA" id="ARBA00022692"/>
    </source>
</evidence>
<evidence type="ECO:0000256" key="10">
    <source>
        <dbReference type="ARBA" id="ARBA00022737"/>
    </source>
</evidence>
<reference evidence="22 23" key="1">
    <citation type="submission" date="2012-04" db="EMBL/GenBank/DDBJ databases">
        <title>The Genome Sequence of Loa loa.</title>
        <authorList>
            <consortium name="The Broad Institute Genome Sequencing Platform"/>
            <consortium name="Broad Institute Genome Sequencing Center for Infectious Disease"/>
            <person name="Nutman T.B."/>
            <person name="Fink D.L."/>
            <person name="Russ C."/>
            <person name="Young S."/>
            <person name="Zeng Q."/>
            <person name="Gargeya S."/>
            <person name="Alvarado L."/>
            <person name="Berlin A."/>
            <person name="Chapman S.B."/>
            <person name="Chen Z."/>
            <person name="Freedman E."/>
            <person name="Gellesch M."/>
            <person name="Goldberg J."/>
            <person name="Griggs A."/>
            <person name="Gujja S."/>
            <person name="Heilman E.R."/>
            <person name="Heiman D."/>
            <person name="Howarth C."/>
            <person name="Mehta T."/>
            <person name="Neiman D."/>
            <person name="Pearson M."/>
            <person name="Roberts A."/>
            <person name="Saif S."/>
            <person name="Shea T."/>
            <person name="Shenoy N."/>
            <person name="Sisk P."/>
            <person name="Stolte C."/>
            <person name="Sykes S."/>
            <person name="White J."/>
            <person name="Yandava C."/>
            <person name="Haas B."/>
            <person name="Henn M.R."/>
            <person name="Nusbaum C."/>
            <person name="Birren B."/>
        </authorList>
    </citation>
    <scope>NUCLEOTIDE SEQUENCE [LARGE SCALE GENOMIC DNA]</scope>
</reference>
<keyword evidence="18" id="KW-0739">Sodium transport</keyword>
<dbReference type="Proteomes" id="UP000095285">
    <property type="component" value="Unassembled WGS sequence"/>
</dbReference>